<sequence>MIFLKFMFQFIILTRIILTLTGFRYHCIGKRNSPPCFIDVIPQEFAFRYICMLLKPQECNLIKKYLKLAEMKLLNLDYINRLLKEFLKNTHVKQICAFLRVFCKPFTYIKIHLSAHYYGAPGTRIILSNGRYSNH</sequence>
<evidence type="ECO:0000313" key="3">
    <source>
        <dbReference type="WBParaSite" id="TCONS_00013030.p1"/>
    </source>
</evidence>
<evidence type="ECO:0000313" key="1">
    <source>
        <dbReference type="Proteomes" id="UP000035681"/>
    </source>
</evidence>
<dbReference type="AlphaFoldDB" id="A0A0K0E6V0"/>
<accession>A0A0K0E6V0</accession>
<protein>
    <submittedName>
        <fullName evidence="2 3">Uncharacterized protein</fullName>
    </submittedName>
</protein>
<evidence type="ECO:0000313" key="2">
    <source>
        <dbReference type="WBParaSite" id="SSTP_0000522500.1"/>
    </source>
</evidence>
<organism evidence="2">
    <name type="scientific">Strongyloides stercoralis</name>
    <name type="common">Threadworm</name>
    <dbReference type="NCBI Taxonomy" id="6248"/>
    <lineage>
        <taxon>Eukaryota</taxon>
        <taxon>Metazoa</taxon>
        <taxon>Ecdysozoa</taxon>
        <taxon>Nematoda</taxon>
        <taxon>Chromadorea</taxon>
        <taxon>Rhabditida</taxon>
        <taxon>Tylenchina</taxon>
        <taxon>Panagrolaimomorpha</taxon>
        <taxon>Strongyloidoidea</taxon>
        <taxon>Strongyloididae</taxon>
        <taxon>Strongyloides</taxon>
    </lineage>
</organism>
<dbReference type="WBParaSite" id="SSTP_0000522500.1">
    <property type="protein sequence ID" value="SSTP_0000522500.1"/>
    <property type="gene ID" value="SSTP_0000522500"/>
</dbReference>
<proteinExistence type="predicted"/>
<dbReference type="Proteomes" id="UP000035681">
    <property type="component" value="Unplaced"/>
</dbReference>
<keyword evidence="1" id="KW-1185">Reference proteome</keyword>
<reference evidence="2" key="1">
    <citation type="submission" date="2015-08" db="UniProtKB">
        <authorList>
            <consortium name="WormBaseParasite"/>
        </authorList>
    </citation>
    <scope>IDENTIFICATION</scope>
</reference>
<dbReference type="WBParaSite" id="TCONS_00013030.p1">
    <property type="protein sequence ID" value="TCONS_00013030.p1"/>
    <property type="gene ID" value="XLOC_008821"/>
</dbReference>
<name>A0A0K0E6V0_STRER</name>